<organism evidence="1">
    <name type="scientific">viral metagenome</name>
    <dbReference type="NCBI Taxonomy" id="1070528"/>
    <lineage>
        <taxon>unclassified sequences</taxon>
        <taxon>metagenomes</taxon>
        <taxon>organismal metagenomes</taxon>
    </lineage>
</organism>
<evidence type="ECO:0000313" key="1">
    <source>
        <dbReference type="EMBL" id="QHT05010.1"/>
    </source>
</evidence>
<name>A0A6C0CMA0_9ZZZZ</name>
<reference evidence="1" key="1">
    <citation type="journal article" date="2020" name="Nature">
        <title>Giant virus diversity and host interactions through global metagenomics.</title>
        <authorList>
            <person name="Schulz F."/>
            <person name="Roux S."/>
            <person name="Paez-Espino D."/>
            <person name="Jungbluth S."/>
            <person name="Walsh D.A."/>
            <person name="Denef V.J."/>
            <person name="McMahon K.D."/>
            <person name="Konstantinidis K.T."/>
            <person name="Eloe-Fadrosh E.A."/>
            <person name="Kyrpides N.C."/>
            <person name="Woyke T."/>
        </authorList>
    </citation>
    <scope>NUCLEOTIDE SEQUENCE</scope>
    <source>
        <strain evidence="1">GVMAG-M-3300021354-14</strain>
    </source>
</reference>
<accession>A0A6C0CMA0</accession>
<proteinExistence type="predicted"/>
<dbReference type="AlphaFoldDB" id="A0A6C0CMA0"/>
<dbReference type="EMBL" id="MN739448">
    <property type="protein sequence ID" value="QHT05010.1"/>
    <property type="molecule type" value="Genomic_DNA"/>
</dbReference>
<sequence>MDVFQCTHCQQVLVEAHMCCRKLVCGVCIIYGNANQAWDTVKCKECDQSYSYGNQRLPQVDQMAQHFYPVEYVAHTNLLMYMHDVLVSQQNEYEQNEYE</sequence>
<protein>
    <submittedName>
        <fullName evidence="1">Uncharacterized protein</fullName>
    </submittedName>
</protein>